<evidence type="ECO:0000256" key="1">
    <source>
        <dbReference type="ARBA" id="ARBA00004328"/>
    </source>
</evidence>
<dbReference type="Pfam" id="PF05065">
    <property type="entry name" value="Phage_capsid"/>
    <property type="match status" value="1"/>
</dbReference>
<protein>
    <submittedName>
        <fullName evidence="3">Phage major capsid protein</fullName>
    </submittedName>
</protein>
<evidence type="ECO:0000313" key="4">
    <source>
        <dbReference type="Proteomes" id="UP000613768"/>
    </source>
</evidence>
<reference evidence="3 4" key="1">
    <citation type="submission" date="2020-09" db="EMBL/GenBank/DDBJ databases">
        <title>Pseudoxanthomonas sp. CAU 1598 isolated from sand of Yaerae Beach.</title>
        <authorList>
            <person name="Kim W."/>
        </authorList>
    </citation>
    <scope>NUCLEOTIDE SEQUENCE [LARGE SCALE GENOMIC DNA]</scope>
    <source>
        <strain evidence="3 4">CAU 1598</strain>
    </source>
</reference>
<dbReference type="Gene3D" id="3.30.2320.10">
    <property type="entry name" value="hypothetical protein PF0899 domain"/>
    <property type="match status" value="1"/>
</dbReference>
<dbReference type="Gene3D" id="3.30.2400.10">
    <property type="entry name" value="Major capsid protein gp5"/>
    <property type="match status" value="1"/>
</dbReference>
<dbReference type="RefSeq" id="WP_192031341.1">
    <property type="nucleotide sequence ID" value="NZ_JACYTR010000072.1"/>
</dbReference>
<comment type="subcellular location">
    <subcellularLocation>
        <location evidence="1">Virion</location>
    </subcellularLocation>
</comment>
<dbReference type="AlphaFoldDB" id="A0AAW3ZS82"/>
<evidence type="ECO:0000313" key="3">
    <source>
        <dbReference type="EMBL" id="MBD8527919.1"/>
    </source>
</evidence>
<proteinExistence type="predicted"/>
<evidence type="ECO:0000259" key="2">
    <source>
        <dbReference type="Pfam" id="PF05065"/>
    </source>
</evidence>
<dbReference type="NCBIfam" id="TIGR01554">
    <property type="entry name" value="major_cap_HK97"/>
    <property type="match status" value="1"/>
</dbReference>
<organism evidence="3 4">
    <name type="scientific">Pseudomarimonas arenosa</name>
    <dbReference type="NCBI Taxonomy" id="2774145"/>
    <lineage>
        <taxon>Bacteria</taxon>
        <taxon>Pseudomonadati</taxon>
        <taxon>Pseudomonadota</taxon>
        <taxon>Gammaproteobacteria</taxon>
        <taxon>Lysobacterales</taxon>
        <taxon>Lysobacteraceae</taxon>
        <taxon>Pseudomarimonas</taxon>
    </lineage>
</organism>
<sequence>MGINEQIHQLLADQGEAFTQFKDTFSQRLERLELRVDTPGNPAASKGGIPRTDHVKAFERFLRDPRGAQARAELEEVQAKAASLGTLASGGYAAPEELAREVAKRMRDLSPIRRLARVVTVSSADFRMLVNINDAASGWVGEDATSGNRSATENAQLGEVRPTFGTVYAYPKATEELVADAAFDIATWFIESSAEELAIAENAAFVSGNGTNKPTGFLTGSPSSASDTDSPARSFGTLQYVPTGVAGAFPFDQQGSPPGNPGDVLYDTIYALRAPYRQNAVWLMNSATAGTVRKWKDADGRYLWTDRLDMGQPPLLCGYPVVTDESMPDIGSNTFPMAFGDWRRGYLIADSFGLRVTLDDNITTPGQVKLYVRKRVGGKILDDNAIKLIKCAAS</sequence>
<comment type="caution">
    <text evidence="3">The sequence shown here is derived from an EMBL/GenBank/DDBJ whole genome shotgun (WGS) entry which is preliminary data.</text>
</comment>
<name>A0AAW3ZS82_9GAMM</name>
<dbReference type="Proteomes" id="UP000613768">
    <property type="component" value="Unassembled WGS sequence"/>
</dbReference>
<dbReference type="SUPFAM" id="SSF56563">
    <property type="entry name" value="Major capsid protein gp5"/>
    <property type="match status" value="1"/>
</dbReference>
<gene>
    <name evidence="3" type="ORF">IFO71_19400</name>
</gene>
<keyword evidence="4" id="KW-1185">Reference proteome</keyword>
<dbReference type="InterPro" id="IPR024455">
    <property type="entry name" value="Phage_capsid"/>
</dbReference>
<accession>A0AAW3ZS82</accession>
<dbReference type="InterPro" id="IPR054612">
    <property type="entry name" value="Phage_capsid-like_C"/>
</dbReference>
<dbReference type="EMBL" id="JACYTR010000072">
    <property type="protein sequence ID" value="MBD8527919.1"/>
    <property type="molecule type" value="Genomic_DNA"/>
</dbReference>
<feature type="domain" description="Phage capsid-like C-terminal" evidence="2">
    <location>
        <begin position="90"/>
        <end position="391"/>
    </location>
</feature>